<feature type="region of interest" description="Disordered" evidence="1">
    <location>
        <begin position="200"/>
        <end position="221"/>
    </location>
</feature>
<accession>A0A0D0CDX2</accession>
<gene>
    <name evidence="2" type="ORF">GYMLUDRAFT_248014</name>
</gene>
<organism evidence="2 3">
    <name type="scientific">Collybiopsis luxurians FD-317 M1</name>
    <dbReference type="NCBI Taxonomy" id="944289"/>
    <lineage>
        <taxon>Eukaryota</taxon>
        <taxon>Fungi</taxon>
        <taxon>Dikarya</taxon>
        <taxon>Basidiomycota</taxon>
        <taxon>Agaricomycotina</taxon>
        <taxon>Agaricomycetes</taxon>
        <taxon>Agaricomycetidae</taxon>
        <taxon>Agaricales</taxon>
        <taxon>Marasmiineae</taxon>
        <taxon>Omphalotaceae</taxon>
        <taxon>Collybiopsis</taxon>
        <taxon>Collybiopsis luxurians</taxon>
    </lineage>
</organism>
<dbReference type="AlphaFoldDB" id="A0A0D0CDX2"/>
<reference evidence="2 3" key="1">
    <citation type="submission" date="2014-04" db="EMBL/GenBank/DDBJ databases">
        <title>Evolutionary Origins and Diversification of the Mycorrhizal Mutualists.</title>
        <authorList>
            <consortium name="DOE Joint Genome Institute"/>
            <consortium name="Mycorrhizal Genomics Consortium"/>
            <person name="Kohler A."/>
            <person name="Kuo A."/>
            <person name="Nagy L.G."/>
            <person name="Floudas D."/>
            <person name="Copeland A."/>
            <person name="Barry K.W."/>
            <person name="Cichocki N."/>
            <person name="Veneault-Fourrey C."/>
            <person name="LaButti K."/>
            <person name="Lindquist E.A."/>
            <person name="Lipzen A."/>
            <person name="Lundell T."/>
            <person name="Morin E."/>
            <person name="Murat C."/>
            <person name="Riley R."/>
            <person name="Ohm R."/>
            <person name="Sun H."/>
            <person name="Tunlid A."/>
            <person name="Henrissat B."/>
            <person name="Grigoriev I.V."/>
            <person name="Hibbett D.S."/>
            <person name="Martin F."/>
        </authorList>
    </citation>
    <scope>NUCLEOTIDE SEQUENCE [LARGE SCALE GENOMIC DNA]</scope>
    <source>
        <strain evidence="2 3">FD-317 M1</strain>
    </source>
</reference>
<proteinExistence type="predicted"/>
<name>A0A0D0CDX2_9AGAR</name>
<keyword evidence="3" id="KW-1185">Reference proteome</keyword>
<evidence type="ECO:0000313" key="2">
    <source>
        <dbReference type="EMBL" id="KIK56267.1"/>
    </source>
</evidence>
<evidence type="ECO:0000256" key="1">
    <source>
        <dbReference type="SAM" id="MobiDB-lite"/>
    </source>
</evidence>
<dbReference type="EMBL" id="KN834799">
    <property type="protein sequence ID" value="KIK56267.1"/>
    <property type="molecule type" value="Genomic_DNA"/>
</dbReference>
<evidence type="ECO:0000313" key="3">
    <source>
        <dbReference type="Proteomes" id="UP000053593"/>
    </source>
</evidence>
<feature type="compositionally biased region" description="Polar residues" evidence="1">
    <location>
        <begin position="200"/>
        <end position="210"/>
    </location>
</feature>
<dbReference type="OrthoDB" id="2863931at2759"/>
<dbReference type="HOGENOM" id="CLU_097769_0_0_1"/>
<protein>
    <submittedName>
        <fullName evidence="2">Uncharacterized protein</fullName>
    </submittedName>
</protein>
<sequence length="221" mass="25422">MPLAHNTVIEATQRSRDASNQANYLFTQHFLDHYARSVPWLFRHGSVLNFYGTGSRFLRPRHAMESSDELREIQLVSHFPIDAAIKAHFCLHAWLSPTPKKMRYEQMHFKVEFDENEVERYISDVRFTNLARTHSVISTNRVLKDVVKFLESLDGIALNNNLNVKAEELADTLENTIVVRLTEFPINEKTVEMFCHSLRGQTSHGESRPSNYGAGPVSYCP</sequence>
<dbReference type="Proteomes" id="UP000053593">
    <property type="component" value="Unassembled WGS sequence"/>
</dbReference>